<evidence type="ECO:0000313" key="1">
    <source>
        <dbReference type="EMBL" id="WUQ17070.1"/>
    </source>
</evidence>
<proteinExistence type="predicted"/>
<gene>
    <name evidence="1" type="ORF">OG517_39820</name>
</gene>
<dbReference type="RefSeq" id="WP_328965302.1">
    <property type="nucleotide sequence ID" value="NZ_CP108090.1"/>
</dbReference>
<dbReference type="Proteomes" id="UP001432039">
    <property type="component" value="Chromosome"/>
</dbReference>
<evidence type="ECO:0008006" key="3">
    <source>
        <dbReference type="Google" id="ProtNLM"/>
    </source>
</evidence>
<protein>
    <recommendedName>
        <fullName evidence="3">Transposase</fullName>
    </recommendedName>
</protein>
<dbReference type="EMBL" id="CP108090">
    <property type="protein sequence ID" value="WUQ17070.1"/>
    <property type="molecule type" value="Genomic_DNA"/>
</dbReference>
<reference evidence="1" key="1">
    <citation type="submission" date="2022-10" db="EMBL/GenBank/DDBJ databases">
        <title>The complete genomes of actinobacterial strains from the NBC collection.</title>
        <authorList>
            <person name="Joergensen T.S."/>
            <person name="Alvarez Arevalo M."/>
            <person name="Sterndorff E.B."/>
            <person name="Faurdal D."/>
            <person name="Vuksanovic O."/>
            <person name="Mourched A.-S."/>
            <person name="Charusanti P."/>
            <person name="Shaw S."/>
            <person name="Blin K."/>
            <person name="Weber T."/>
        </authorList>
    </citation>
    <scope>NUCLEOTIDE SEQUENCE</scope>
    <source>
        <strain evidence="1">NBC_00248</strain>
    </source>
</reference>
<keyword evidence="2" id="KW-1185">Reference proteome</keyword>
<sequence>MGVARDEGSQDWVRLSAEISEERFGPAAQARMAELLLVFSQEVDPSYA</sequence>
<evidence type="ECO:0000313" key="2">
    <source>
        <dbReference type="Proteomes" id="UP001432039"/>
    </source>
</evidence>
<name>A0ABZ1TNH0_STRVG</name>
<organism evidence="1 2">
    <name type="scientific">Streptomyces virginiae</name>
    <name type="common">Streptomyces cinnamonensis</name>
    <dbReference type="NCBI Taxonomy" id="1961"/>
    <lineage>
        <taxon>Bacteria</taxon>
        <taxon>Bacillati</taxon>
        <taxon>Actinomycetota</taxon>
        <taxon>Actinomycetes</taxon>
        <taxon>Kitasatosporales</taxon>
        <taxon>Streptomycetaceae</taxon>
        <taxon>Streptomyces</taxon>
    </lineage>
</organism>
<accession>A0ABZ1TNH0</accession>